<reference evidence="3" key="1">
    <citation type="journal article" date="2019" name="Int. J. Syst. Evol. Microbiol.">
        <title>The Global Catalogue of Microorganisms (GCM) 10K type strain sequencing project: providing services to taxonomists for standard genome sequencing and annotation.</title>
        <authorList>
            <consortium name="The Broad Institute Genomics Platform"/>
            <consortium name="The Broad Institute Genome Sequencing Center for Infectious Disease"/>
            <person name="Wu L."/>
            <person name="Ma J."/>
        </authorList>
    </citation>
    <scope>NUCLEOTIDE SEQUENCE [LARGE SCALE GENOMIC DNA]</scope>
    <source>
        <strain evidence="3">JCM 18541</strain>
    </source>
</reference>
<proteinExistence type="predicted"/>
<dbReference type="InterPro" id="IPR027417">
    <property type="entry name" value="P-loop_NTPase"/>
</dbReference>
<gene>
    <name evidence="2" type="ORF">GCM10023352_11810</name>
</gene>
<dbReference type="SMART" id="SM00487">
    <property type="entry name" value="DEXDc"/>
    <property type="match status" value="1"/>
</dbReference>
<dbReference type="SUPFAM" id="SSF52540">
    <property type="entry name" value="P-loop containing nucleoside triphosphate hydrolases"/>
    <property type="match status" value="1"/>
</dbReference>
<dbReference type="InterPro" id="IPR040980">
    <property type="entry name" value="SWI2_SNF2"/>
</dbReference>
<dbReference type="Pfam" id="PF04313">
    <property type="entry name" value="HSDR_N"/>
    <property type="match status" value="1"/>
</dbReference>
<dbReference type="InterPro" id="IPR055180">
    <property type="entry name" value="HsdR_RecA-like_helicase_dom_2"/>
</dbReference>
<dbReference type="Pfam" id="PF18766">
    <property type="entry name" value="SWI2_SNF2"/>
    <property type="match status" value="1"/>
</dbReference>
<dbReference type="PANTHER" id="PTHR42927:SF1">
    <property type="entry name" value="HELICASE SUPERFAMILY 1 AND 2 DOMAIN-CONTAINING PROTEIN"/>
    <property type="match status" value="1"/>
</dbReference>
<dbReference type="Gene3D" id="3.90.1570.50">
    <property type="match status" value="1"/>
</dbReference>
<dbReference type="GO" id="GO:0004386">
    <property type="term" value="F:helicase activity"/>
    <property type="evidence" value="ECO:0007669"/>
    <property type="project" value="UniProtKB-KW"/>
</dbReference>
<dbReference type="Pfam" id="PF22679">
    <property type="entry name" value="T1R_D3-like"/>
    <property type="match status" value="1"/>
</dbReference>
<dbReference type="InterPro" id="IPR014001">
    <property type="entry name" value="Helicase_ATP-bd"/>
</dbReference>
<keyword evidence="3" id="KW-1185">Reference proteome</keyword>
<keyword evidence="2" id="KW-0547">Nucleotide-binding</keyword>
<organism evidence="2 3">
    <name type="scientific">Rothia endophytica</name>
    <dbReference type="NCBI Taxonomy" id="1324766"/>
    <lineage>
        <taxon>Bacteria</taxon>
        <taxon>Bacillati</taxon>
        <taxon>Actinomycetota</taxon>
        <taxon>Actinomycetes</taxon>
        <taxon>Micrococcales</taxon>
        <taxon>Micrococcaceae</taxon>
        <taxon>Rothia</taxon>
    </lineage>
</organism>
<evidence type="ECO:0000313" key="2">
    <source>
        <dbReference type="EMBL" id="GAA4794550.1"/>
    </source>
</evidence>
<dbReference type="CDD" id="cd22332">
    <property type="entry name" value="HsdR_N"/>
    <property type="match status" value="1"/>
</dbReference>
<dbReference type="Gene3D" id="3.40.50.300">
    <property type="entry name" value="P-loop containing nucleotide triphosphate hydrolases"/>
    <property type="match status" value="2"/>
</dbReference>
<protein>
    <submittedName>
        <fullName evidence="2">DEAD/DEAH box helicase family protein</fullName>
    </submittedName>
</protein>
<sequence length="1052" mass="117337">MIFKMYYQYLERPLQQDICAYLAAHGWVHSPNSAGYDARRALYPADVLTWLQTSDPKNYATLMKPGTDPTIRQAQENRLLDRLVTKLAAPEEQGGGTLNVLRKGFSVPGARRPFHLLAYPPQDSRNPELTALYHKNILRVVEEVRYNPTDETARIDLVLFINGLPVATIEIKSEYTQTLQDAINQYRTDRTPTTSPLLQEHRGALVHFALSQDEIAMTTKLAGKATNFLPFNRGANGGAGNPIIDGKLATSYFWEEILEPNTWITILTKFIYTNHQKITDPLTGKTTSLSHIRFPRYHQWRAVTKLVQAARTEGAGHKYLVQHSAGSGKTDSIAWTAHRLSNLHTPDGERVFDSVIVIADRQVLDQQLQDAIDQLVTTAGTFQPITRGSGDSKSKQLVEALTTGVPIIGVTLQTFPFALAEMTKEGGQLAGKHFAIIADEAHSSQSGKATDSIKEMLNTEIDAGIEESDPEADQVALTKMAQRVVGEGHQVSFFAFTATPKAKTLEVFGRRADGTGPHQPFDLYPMKQAIEEGFILDVLKNYTTYQMAAKIAQKNEDSGADEEIDIRKGTKSLINFVELHPTNVASKVAVILEHFEGRVKQELGGKAKAMVVTSSRAAAVRYQRAFEKAIAEKALPLKTLVAFSGELPDPDVEVVPGVDTPTVTEASMNPDLKGRNLAEVFNQDGQHILIVANKYQTGFDQPLLVAMYVDKKLSGITAVQTLSRLNRRADGKENTFILDFVNDPEQIRAAFVEYYEDARIETESDLDLVAKQVDKLDAAGIYNRADVEQFWEKWVAPGARQASFDSLISIPVQRFVTRWRAAQEGVDGSADRAALEVLLEFRSTLAQYVKSYAFFSQIFNFGDPYYEKLSAFADLLARKLRRFTLDEVSPEVVNVDDIVLTHYRLEKLREEEDLKLSSSQAAGLQGMTEAGLASIQERERKARSELIEKINKYFHGLDLSDEHQVGFATTFVAEAAKDAGLKQSAMANTKVDFYHSKNVRVGLANKLWDYSSDTADLIDHVRKMPAEQFVEFMLDMGLYELLRGEKVEEMSH</sequence>
<keyword evidence="2" id="KW-0378">Hydrolase</keyword>
<feature type="domain" description="Helicase ATP-binding" evidence="1">
    <location>
        <begin position="291"/>
        <end position="524"/>
    </location>
</feature>
<evidence type="ECO:0000259" key="1">
    <source>
        <dbReference type="SMART" id="SM00487"/>
    </source>
</evidence>
<keyword evidence="2" id="KW-0347">Helicase</keyword>
<accession>A0ABP9BHS0</accession>
<evidence type="ECO:0000313" key="3">
    <source>
        <dbReference type="Proteomes" id="UP001500187"/>
    </source>
</evidence>
<name>A0ABP9BHS0_9MICC</name>
<dbReference type="Proteomes" id="UP001500187">
    <property type="component" value="Unassembled WGS sequence"/>
</dbReference>
<dbReference type="EMBL" id="BAABKP010000001">
    <property type="protein sequence ID" value="GAA4794550.1"/>
    <property type="molecule type" value="Genomic_DNA"/>
</dbReference>
<dbReference type="PANTHER" id="PTHR42927">
    <property type="entry name" value="HELICASE SUPERFAMILY 1 AND 2 DOMAIN-CONTAINING PROTEIN"/>
    <property type="match status" value="1"/>
</dbReference>
<dbReference type="InterPro" id="IPR007409">
    <property type="entry name" value="Restrct_endonuc_type1_HsdR_N"/>
</dbReference>
<comment type="caution">
    <text evidence="2">The sequence shown here is derived from an EMBL/GenBank/DDBJ whole genome shotgun (WGS) entry which is preliminary data.</text>
</comment>
<keyword evidence="2" id="KW-0067">ATP-binding</keyword>